<name>A0A126PYZ2_ALTMA</name>
<sequence length="91" mass="10131">MKKPSKNIFLATTLCITYSLINVSIAQEAQSTLVNMKEVPSSQLLKKQRQNKPLALSTVKRGTDVSLQTTKQSKSQYLIHSALPSHRFSAK</sequence>
<protein>
    <submittedName>
        <fullName evidence="1">Uncharacterized protein</fullName>
    </submittedName>
</protein>
<dbReference type="RefSeq" id="WP_014949227.1">
    <property type="nucleotide sequence ID" value="NZ_CP014323.1"/>
</dbReference>
<dbReference type="Proteomes" id="UP000063991">
    <property type="component" value="Chromosome"/>
</dbReference>
<gene>
    <name evidence="1" type="ORF">AVL55_08750</name>
</gene>
<proteinExistence type="predicted"/>
<dbReference type="EMBL" id="CP014323">
    <property type="protein sequence ID" value="AMJ98244.1"/>
    <property type="molecule type" value="Genomic_DNA"/>
</dbReference>
<evidence type="ECO:0000313" key="1">
    <source>
        <dbReference type="EMBL" id="AMJ98244.1"/>
    </source>
</evidence>
<accession>A0A126PYZ2</accession>
<dbReference type="AlphaFoldDB" id="A0A126PYZ2"/>
<dbReference type="OrthoDB" id="9906393at2"/>
<dbReference type="GeneID" id="56266842"/>
<evidence type="ECO:0000313" key="2">
    <source>
        <dbReference type="Proteomes" id="UP000063991"/>
    </source>
</evidence>
<reference evidence="1 2" key="1">
    <citation type="submission" date="2015-12" db="EMBL/GenBank/DDBJ databases">
        <authorList>
            <person name="Shamseldin A."/>
            <person name="Moawad H."/>
            <person name="Abd El-Rahim W.M."/>
            <person name="Sadowsky M.J."/>
        </authorList>
    </citation>
    <scope>NUCLEOTIDE SEQUENCE [LARGE SCALE GENOMIC DNA]</scope>
    <source>
        <strain evidence="1 2">D7</strain>
    </source>
</reference>
<organism evidence="1 2">
    <name type="scientific">Alteromonas macleodii</name>
    <name type="common">Pseudoalteromonas macleodii</name>
    <dbReference type="NCBI Taxonomy" id="28108"/>
    <lineage>
        <taxon>Bacteria</taxon>
        <taxon>Pseudomonadati</taxon>
        <taxon>Pseudomonadota</taxon>
        <taxon>Gammaproteobacteria</taxon>
        <taxon>Alteromonadales</taxon>
        <taxon>Alteromonadaceae</taxon>
        <taxon>Alteromonas/Salinimonas group</taxon>
        <taxon>Alteromonas</taxon>
    </lineage>
</organism>